<dbReference type="KEGG" id="eac:EAL2_808p04220"/>
<dbReference type="eggNOG" id="COG0389">
    <property type="taxonomic scope" value="Bacteria"/>
</dbReference>
<organism evidence="1 2">
    <name type="scientific">Peptoclostridium acidaminophilum DSM 3953</name>
    <dbReference type="NCBI Taxonomy" id="1286171"/>
    <lineage>
        <taxon>Bacteria</taxon>
        <taxon>Bacillati</taxon>
        <taxon>Bacillota</taxon>
        <taxon>Clostridia</taxon>
        <taxon>Peptostreptococcales</taxon>
        <taxon>Peptoclostridiaceae</taxon>
        <taxon>Peptoclostridium</taxon>
    </lineage>
</organism>
<dbReference type="Proteomes" id="UP000019591">
    <property type="component" value="Plasmid EAL2_808p"/>
</dbReference>
<dbReference type="InterPro" id="IPR021725">
    <property type="entry name" value="Cdd1"/>
</dbReference>
<dbReference type="Gene3D" id="1.10.150.20">
    <property type="entry name" value="5' to 3' exonuclease, C-terminal subdomain"/>
    <property type="match status" value="1"/>
</dbReference>
<gene>
    <name evidence="1" type="ORF">EAL2_808p04220</name>
</gene>
<evidence type="ECO:0000313" key="1">
    <source>
        <dbReference type="EMBL" id="AHM57926.1"/>
    </source>
</evidence>
<accession>W8UAV4</accession>
<geneLocation type="plasmid" evidence="1 2">
    <name>EAL2_808p</name>
</geneLocation>
<dbReference type="HOGENOM" id="CLU_160712_0_0_9"/>
<proteinExistence type="predicted"/>
<dbReference type="OrthoDB" id="9790407at2"/>
<evidence type="ECO:0000313" key="2">
    <source>
        <dbReference type="Proteomes" id="UP000019591"/>
    </source>
</evidence>
<dbReference type="AlphaFoldDB" id="W8UAV4"/>
<reference evidence="1 2" key="1">
    <citation type="journal article" date="2014" name="Genome Announc.">
        <title>Complete Genome Sequence of Amino Acid-Utilizing Eubacterium acidaminophilum al-2 (DSM 3953).</title>
        <authorList>
            <person name="Poehlein A."/>
            <person name="Andreesen J.R."/>
            <person name="Daniel R."/>
        </authorList>
    </citation>
    <scope>NUCLEOTIDE SEQUENCE [LARGE SCALE GENOMIC DNA]</scope>
    <source>
        <strain evidence="1 2">DSM 3953</strain>
        <plasmid evidence="2">Plasmid EAL2_808p</plasmid>
    </source>
</reference>
<sequence length="81" mass="9623">MESIPGVGKSIAQDLRDIGINRLDDFKKQEPEDMYSRLTVLRGHHIDRCVLYVFRCAVYYASGEKHDPELLKWWNWKDNRV</sequence>
<keyword evidence="1" id="KW-0614">Plasmid</keyword>
<name>W8UAV4_PEPAC</name>
<dbReference type="Pfam" id="PF11731">
    <property type="entry name" value="Cdd1"/>
    <property type="match status" value="1"/>
</dbReference>
<dbReference type="PATRIC" id="fig|1286171.3.peg.2600"/>
<keyword evidence="2" id="KW-1185">Reference proteome</keyword>
<dbReference type="EMBL" id="CP007453">
    <property type="protein sequence ID" value="AHM57926.1"/>
    <property type="molecule type" value="Genomic_DNA"/>
</dbReference>
<protein>
    <recommendedName>
        <fullName evidence="3">Pathogenicity locus</fullName>
    </recommendedName>
</protein>
<evidence type="ECO:0008006" key="3">
    <source>
        <dbReference type="Google" id="ProtNLM"/>
    </source>
</evidence>